<evidence type="ECO:0000313" key="2">
    <source>
        <dbReference type="EMBL" id="MFC0350492.1"/>
    </source>
</evidence>
<keyword evidence="1" id="KW-0732">Signal</keyword>
<protein>
    <recommendedName>
        <fullName evidence="4">VCBS repeat-containing protein</fullName>
    </recommendedName>
</protein>
<dbReference type="Proteomes" id="UP001589844">
    <property type="component" value="Unassembled WGS sequence"/>
</dbReference>
<dbReference type="RefSeq" id="WP_390212839.1">
    <property type="nucleotide sequence ID" value="NZ_JBHLXJ010000013.1"/>
</dbReference>
<comment type="caution">
    <text evidence="2">The sequence shown here is derived from an EMBL/GenBank/DDBJ whole genome shotgun (WGS) entry which is preliminary data.</text>
</comment>
<dbReference type="EMBL" id="JBHLXJ010000013">
    <property type="protein sequence ID" value="MFC0350492.1"/>
    <property type="molecule type" value="Genomic_DNA"/>
</dbReference>
<evidence type="ECO:0000256" key="1">
    <source>
        <dbReference type="SAM" id="SignalP"/>
    </source>
</evidence>
<evidence type="ECO:0008006" key="4">
    <source>
        <dbReference type="Google" id="ProtNLM"/>
    </source>
</evidence>
<accession>A0ABV6IF96</accession>
<evidence type="ECO:0000313" key="3">
    <source>
        <dbReference type="Proteomes" id="UP001589844"/>
    </source>
</evidence>
<sequence>MPLAKHAVSSLFLSSLFFSLLTPMASAIDSIPTEIMQVGTFHSGEVPNVAGRNWFALMINGEQAELKTAAPKIKTVFDGIMDDENNKASYSGKQVEVKGPEPFMLIRRQGLTTGVVQQASITTTDQGQTITFDKTVYTVEHQCKKKSKAEEFASCKVYLVGNGNGNNIKQWLGDTLENGDSDFNETISVSWAGDIDRDGKIDLIIEKSRYNNSDTVLLLSSAAKAGKHVHEVAKLSRQGC</sequence>
<feature type="signal peptide" evidence="1">
    <location>
        <begin position="1"/>
        <end position="27"/>
    </location>
</feature>
<organism evidence="2 3">
    <name type="scientific">Undibacterium danionis</name>
    <dbReference type="NCBI Taxonomy" id="1812100"/>
    <lineage>
        <taxon>Bacteria</taxon>
        <taxon>Pseudomonadati</taxon>
        <taxon>Pseudomonadota</taxon>
        <taxon>Betaproteobacteria</taxon>
        <taxon>Burkholderiales</taxon>
        <taxon>Oxalobacteraceae</taxon>
        <taxon>Undibacterium</taxon>
    </lineage>
</organism>
<keyword evidence="3" id="KW-1185">Reference proteome</keyword>
<proteinExistence type="predicted"/>
<gene>
    <name evidence="2" type="ORF">ACFFJH_11785</name>
</gene>
<reference evidence="2 3" key="1">
    <citation type="submission" date="2024-09" db="EMBL/GenBank/DDBJ databases">
        <authorList>
            <person name="Sun Q."/>
            <person name="Mori K."/>
        </authorList>
    </citation>
    <scope>NUCLEOTIDE SEQUENCE [LARGE SCALE GENOMIC DNA]</scope>
    <source>
        <strain evidence="2 3">CCM 8677</strain>
    </source>
</reference>
<name>A0ABV6IF96_9BURK</name>
<feature type="chain" id="PRO_5045572721" description="VCBS repeat-containing protein" evidence="1">
    <location>
        <begin position="28"/>
        <end position="240"/>
    </location>
</feature>